<accession>A0ACD3AG81</accession>
<keyword evidence="2" id="KW-1185">Reference proteome</keyword>
<sequence>MWKDSSKHRVLPARFVQSHIAYFHTPVRFGRTRDSQVFAYVVSVYGVNNGHLYLHDQIQRTTVLMSFPTQNNTGINTNAQYVHNGTQERNNASGNNGSVFIGGTYNGQSNNASNNQTTNAPGFAMGPTYGPLVLNVAFNFGGSYANFPGFPTAGPTPAQPTPAQPIPAQPTPAPPTVPVTPTQAGPAHAPDSNNNAAPNTDDDNQNARNV</sequence>
<gene>
    <name evidence="1" type="ORF">BDN72DRAFT_861189</name>
</gene>
<dbReference type="EMBL" id="ML208465">
    <property type="protein sequence ID" value="TFK64678.1"/>
    <property type="molecule type" value="Genomic_DNA"/>
</dbReference>
<proteinExistence type="predicted"/>
<evidence type="ECO:0000313" key="2">
    <source>
        <dbReference type="Proteomes" id="UP000308600"/>
    </source>
</evidence>
<reference evidence="1 2" key="1">
    <citation type="journal article" date="2019" name="Nat. Ecol. Evol.">
        <title>Megaphylogeny resolves global patterns of mushroom evolution.</title>
        <authorList>
            <person name="Varga T."/>
            <person name="Krizsan K."/>
            <person name="Foldi C."/>
            <person name="Dima B."/>
            <person name="Sanchez-Garcia M."/>
            <person name="Sanchez-Ramirez S."/>
            <person name="Szollosi G.J."/>
            <person name="Szarkandi J.G."/>
            <person name="Papp V."/>
            <person name="Albert L."/>
            <person name="Andreopoulos W."/>
            <person name="Angelini C."/>
            <person name="Antonin V."/>
            <person name="Barry K.W."/>
            <person name="Bougher N.L."/>
            <person name="Buchanan P."/>
            <person name="Buyck B."/>
            <person name="Bense V."/>
            <person name="Catcheside P."/>
            <person name="Chovatia M."/>
            <person name="Cooper J."/>
            <person name="Damon W."/>
            <person name="Desjardin D."/>
            <person name="Finy P."/>
            <person name="Geml J."/>
            <person name="Haridas S."/>
            <person name="Hughes K."/>
            <person name="Justo A."/>
            <person name="Karasinski D."/>
            <person name="Kautmanova I."/>
            <person name="Kiss B."/>
            <person name="Kocsube S."/>
            <person name="Kotiranta H."/>
            <person name="LaButti K.M."/>
            <person name="Lechner B.E."/>
            <person name="Liimatainen K."/>
            <person name="Lipzen A."/>
            <person name="Lukacs Z."/>
            <person name="Mihaltcheva S."/>
            <person name="Morgado L.N."/>
            <person name="Niskanen T."/>
            <person name="Noordeloos M.E."/>
            <person name="Ohm R.A."/>
            <person name="Ortiz-Santana B."/>
            <person name="Ovrebo C."/>
            <person name="Racz N."/>
            <person name="Riley R."/>
            <person name="Savchenko A."/>
            <person name="Shiryaev A."/>
            <person name="Soop K."/>
            <person name="Spirin V."/>
            <person name="Szebenyi C."/>
            <person name="Tomsovsky M."/>
            <person name="Tulloss R.E."/>
            <person name="Uehling J."/>
            <person name="Grigoriev I.V."/>
            <person name="Vagvolgyi C."/>
            <person name="Papp T."/>
            <person name="Martin F.M."/>
            <person name="Miettinen O."/>
            <person name="Hibbett D.S."/>
            <person name="Nagy L.G."/>
        </authorList>
    </citation>
    <scope>NUCLEOTIDE SEQUENCE [LARGE SCALE GENOMIC DNA]</scope>
    <source>
        <strain evidence="1 2">NL-1719</strain>
    </source>
</reference>
<evidence type="ECO:0000313" key="1">
    <source>
        <dbReference type="EMBL" id="TFK64678.1"/>
    </source>
</evidence>
<name>A0ACD3AG81_9AGAR</name>
<dbReference type="Proteomes" id="UP000308600">
    <property type="component" value="Unassembled WGS sequence"/>
</dbReference>
<protein>
    <submittedName>
        <fullName evidence="1">Uncharacterized protein</fullName>
    </submittedName>
</protein>
<organism evidence="1 2">
    <name type="scientific">Pluteus cervinus</name>
    <dbReference type="NCBI Taxonomy" id="181527"/>
    <lineage>
        <taxon>Eukaryota</taxon>
        <taxon>Fungi</taxon>
        <taxon>Dikarya</taxon>
        <taxon>Basidiomycota</taxon>
        <taxon>Agaricomycotina</taxon>
        <taxon>Agaricomycetes</taxon>
        <taxon>Agaricomycetidae</taxon>
        <taxon>Agaricales</taxon>
        <taxon>Pluteineae</taxon>
        <taxon>Pluteaceae</taxon>
        <taxon>Pluteus</taxon>
    </lineage>
</organism>